<dbReference type="InterPro" id="IPR000361">
    <property type="entry name" value="ATAP_core_dom"/>
</dbReference>
<evidence type="ECO:0000313" key="2">
    <source>
        <dbReference type="EMBL" id="KGX86017.1"/>
    </source>
</evidence>
<name>A0A0A5HR11_9BACI</name>
<dbReference type="AlphaFoldDB" id="A0A0A5HR11"/>
<protein>
    <recommendedName>
        <fullName evidence="1">Core domain-containing protein</fullName>
    </recommendedName>
</protein>
<proteinExistence type="predicted"/>
<dbReference type="STRING" id="1385512.N784_06375"/>
<evidence type="ECO:0000313" key="3">
    <source>
        <dbReference type="Proteomes" id="UP000030401"/>
    </source>
</evidence>
<dbReference type="Pfam" id="PF01521">
    <property type="entry name" value="Fe-S_biosyn"/>
    <property type="match status" value="1"/>
</dbReference>
<keyword evidence="3" id="KW-1185">Reference proteome</keyword>
<comment type="caution">
    <text evidence="2">The sequence shown here is derived from an EMBL/GenBank/DDBJ whole genome shotgun (WGS) entry which is preliminary data.</text>
</comment>
<feature type="domain" description="Core" evidence="1">
    <location>
        <begin position="1"/>
        <end position="99"/>
    </location>
</feature>
<evidence type="ECO:0000259" key="1">
    <source>
        <dbReference type="Pfam" id="PF01521"/>
    </source>
</evidence>
<dbReference type="InterPro" id="IPR035903">
    <property type="entry name" value="HesB-like_dom_sf"/>
</dbReference>
<dbReference type="SUPFAM" id="SSF89360">
    <property type="entry name" value="HesB-like domain"/>
    <property type="match status" value="1"/>
</dbReference>
<reference evidence="2 3" key="1">
    <citation type="submission" date="2013-08" db="EMBL/GenBank/DDBJ databases">
        <authorList>
            <person name="Huang J."/>
            <person name="Wang G."/>
        </authorList>
    </citation>
    <scope>NUCLEOTIDE SEQUENCE [LARGE SCALE GENOMIC DNA]</scope>
    <source>
        <strain evidence="2 3">JSM 072002</strain>
    </source>
</reference>
<sequence length="112" mass="12550">MKLHITNEAKQQLQAIQPENLPLLRLYYDTDGCGCGVNGINTIHFTNHHTASDEEVENDTYQVFIDSEQKVFFEPSMTLAWNGKLFQLKSNQGMLNASISSSAIKKGGEMVE</sequence>
<dbReference type="eggNOG" id="COG0316">
    <property type="taxonomic scope" value="Bacteria"/>
</dbReference>
<accession>A0A0A5HR11</accession>
<gene>
    <name evidence="2" type="ORF">N784_06375</name>
</gene>
<dbReference type="EMBL" id="AVPG01000017">
    <property type="protein sequence ID" value="KGX86017.1"/>
    <property type="molecule type" value="Genomic_DNA"/>
</dbReference>
<dbReference type="Gene3D" id="2.60.300.12">
    <property type="entry name" value="HesB-like domain"/>
    <property type="match status" value="1"/>
</dbReference>
<dbReference type="OrthoDB" id="2361087at2"/>
<organism evidence="2 3">
    <name type="scientific">Pontibacillus litoralis JSM 072002</name>
    <dbReference type="NCBI Taxonomy" id="1385512"/>
    <lineage>
        <taxon>Bacteria</taxon>
        <taxon>Bacillati</taxon>
        <taxon>Bacillota</taxon>
        <taxon>Bacilli</taxon>
        <taxon>Bacillales</taxon>
        <taxon>Bacillaceae</taxon>
        <taxon>Pontibacillus</taxon>
    </lineage>
</organism>
<dbReference type="RefSeq" id="WP_036834965.1">
    <property type="nucleotide sequence ID" value="NZ_AVPG01000017.1"/>
</dbReference>
<dbReference type="Proteomes" id="UP000030401">
    <property type="component" value="Unassembled WGS sequence"/>
</dbReference>